<dbReference type="GeneID" id="31359091"/>
<dbReference type="Proteomes" id="UP000001396">
    <property type="component" value="Unassembled WGS sequence"/>
</dbReference>
<evidence type="ECO:0000313" key="3">
    <source>
        <dbReference type="Proteomes" id="UP000001396"/>
    </source>
</evidence>
<dbReference type="EMBL" id="ADBJ01000015">
    <property type="protein sequence ID" value="EFA83456.1"/>
    <property type="molecule type" value="Genomic_DNA"/>
</dbReference>
<dbReference type="InterPro" id="IPR023401">
    <property type="entry name" value="ODC_N"/>
</dbReference>
<dbReference type="Gene3D" id="3.30.1780.10">
    <property type="entry name" value="ornithine cyclodeaminase, domain 1"/>
    <property type="match status" value="1"/>
</dbReference>
<dbReference type="PIRSF" id="PIRSF001439">
    <property type="entry name" value="CryM"/>
    <property type="match status" value="1"/>
</dbReference>
<dbReference type="AlphaFoldDB" id="D3B591"/>
<proteinExistence type="inferred from homology"/>
<evidence type="ECO:0000313" key="2">
    <source>
        <dbReference type="EMBL" id="EFA83456.1"/>
    </source>
</evidence>
<accession>D3B591</accession>
<organism evidence="2 3">
    <name type="scientific">Heterostelium pallidum (strain ATCC 26659 / Pp 5 / PN500)</name>
    <name type="common">Cellular slime mold</name>
    <name type="synonym">Polysphondylium pallidum</name>
    <dbReference type="NCBI Taxonomy" id="670386"/>
    <lineage>
        <taxon>Eukaryota</taxon>
        <taxon>Amoebozoa</taxon>
        <taxon>Evosea</taxon>
        <taxon>Eumycetozoa</taxon>
        <taxon>Dictyostelia</taxon>
        <taxon>Acytosteliales</taxon>
        <taxon>Acytosteliaceae</taxon>
        <taxon>Heterostelium</taxon>
    </lineage>
</organism>
<dbReference type="GO" id="GO:0005737">
    <property type="term" value="C:cytoplasm"/>
    <property type="evidence" value="ECO:0007669"/>
    <property type="project" value="TreeGrafter"/>
</dbReference>
<dbReference type="InterPro" id="IPR003462">
    <property type="entry name" value="ODC_Mu_crystall"/>
</dbReference>
<sequence>MKKKIDLIVEELSTWEEGIEVNESVFYLESQNDVECPHRIVIDQESRGMGLKIVSVAPDNAKKSLPTVPATILLVDPTTGIPQALVGGTFLTGFRTAAGTAVAVKYLERSKSDCKVLSIFGSGLQALCHIEAILHVRPSIKTVRIHSRTTENVHTLIGQLRSKPYIPEDIEFVYEADVNTMVGDADIVVTATSSSTPVFDGASLKDGSMVISVGSAKPTARELDSTVMNRACLVVVDDIHSAGVSGDITSPIQEGSLKPEDIIKLCQVVKEKGIISTPPNRQSEKQTIIFYKSAGTAIQDISTANMLYNKAIRLGKGLNVQT</sequence>
<dbReference type="Pfam" id="PF02423">
    <property type="entry name" value="OCD_Mu_crystall"/>
    <property type="match status" value="1"/>
</dbReference>
<comment type="similarity">
    <text evidence="1">Belongs to the ornithine cyclodeaminase/mu-crystallin family.</text>
</comment>
<dbReference type="SUPFAM" id="SSF51735">
    <property type="entry name" value="NAD(P)-binding Rossmann-fold domains"/>
    <property type="match status" value="1"/>
</dbReference>
<comment type="caution">
    <text evidence="2">The sequence shown here is derived from an EMBL/GenBank/DDBJ whole genome shotgun (WGS) entry which is preliminary data.</text>
</comment>
<dbReference type="STRING" id="670386.D3B591"/>
<dbReference type="OMA" id="VKIVNVH"/>
<gene>
    <name evidence="2" type="ORF">PPL_03604</name>
</gene>
<dbReference type="FunCoup" id="D3B591">
    <property type="interactions" value="48"/>
</dbReference>
<dbReference type="Gene3D" id="3.40.50.720">
    <property type="entry name" value="NAD(P)-binding Rossmann-like Domain"/>
    <property type="match status" value="1"/>
</dbReference>
<dbReference type="PANTHER" id="PTHR13812">
    <property type="entry name" value="KETIMINE REDUCTASE MU-CRYSTALLIN"/>
    <property type="match status" value="1"/>
</dbReference>
<reference evidence="2 3" key="1">
    <citation type="journal article" date="2011" name="Genome Res.">
        <title>Phylogeny-wide analysis of social amoeba genomes highlights ancient origins for complex intercellular communication.</title>
        <authorList>
            <person name="Heidel A.J."/>
            <person name="Lawal H.M."/>
            <person name="Felder M."/>
            <person name="Schilde C."/>
            <person name="Helps N.R."/>
            <person name="Tunggal B."/>
            <person name="Rivero F."/>
            <person name="John U."/>
            <person name="Schleicher M."/>
            <person name="Eichinger L."/>
            <person name="Platzer M."/>
            <person name="Noegel A.A."/>
            <person name="Schaap P."/>
            <person name="Gloeckner G."/>
        </authorList>
    </citation>
    <scope>NUCLEOTIDE SEQUENCE [LARGE SCALE GENOMIC DNA]</scope>
    <source>
        <strain evidence="3">ATCC 26659 / Pp 5 / PN500</strain>
    </source>
</reference>
<dbReference type="InParanoid" id="D3B591"/>
<dbReference type="PANTHER" id="PTHR13812:SF19">
    <property type="entry name" value="KETIMINE REDUCTASE MU-CRYSTALLIN"/>
    <property type="match status" value="1"/>
</dbReference>
<dbReference type="InterPro" id="IPR036291">
    <property type="entry name" value="NAD(P)-bd_dom_sf"/>
</dbReference>
<dbReference type="RefSeq" id="XP_020435573.1">
    <property type="nucleotide sequence ID" value="XM_020574531.1"/>
</dbReference>
<evidence type="ECO:0008006" key="4">
    <source>
        <dbReference type="Google" id="ProtNLM"/>
    </source>
</evidence>
<protein>
    <recommendedName>
        <fullName evidence="4">Ornithine cyclodeaminase</fullName>
    </recommendedName>
</protein>
<evidence type="ECO:0000256" key="1">
    <source>
        <dbReference type="ARBA" id="ARBA00008903"/>
    </source>
</evidence>
<name>D3B591_HETP5</name>
<keyword evidence="3" id="KW-1185">Reference proteome</keyword>